<dbReference type="InterPro" id="IPR050101">
    <property type="entry name" value="CinA"/>
</dbReference>
<dbReference type="STRING" id="717773.Thicy_0066"/>
<dbReference type="OrthoDB" id="9801454at2"/>
<dbReference type="HOGENOM" id="CLU_030805_0_1_6"/>
<dbReference type="RefSeq" id="WP_013834630.1">
    <property type="nucleotide sequence ID" value="NC_015581.1"/>
</dbReference>
<dbReference type="PANTHER" id="PTHR13939">
    <property type="entry name" value="NICOTINAMIDE-NUCLEOTIDE AMIDOHYDROLASE PNCC"/>
    <property type="match status" value="1"/>
</dbReference>
<accession>F6D911</accession>
<dbReference type="InterPro" id="IPR001453">
    <property type="entry name" value="MoaB/Mog_dom"/>
</dbReference>
<sequence>MAGIGLVVIGDEILSGKRQDRHLANLSRLLKARGLGLSWVRFLGDDPVILRQQLKQTLASGDQVFCCGGIGATPDDRTRQAAADVMGLPLVVHEEGRAILEALFGDQAYPNRIKMVEFPEGAQLLPNSFNGVPGFYLHQHYFMPGFPQMAEPMMAWALANPLGHLSGQHRLELAIRLIDGSEAEWIEVMEQLEARYPDARIFSLPHFDAQRRRSIEMGVEADPAIAETIIEHFKSVADERNQLWEDLVIQEPSA</sequence>
<name>F6D911_THICA</name>
<reference evidence="2 3" key="1">
    <citation type="submission" date="2011-05" db="EMBL/GenBank/DDBJ databases">
        <title>Complete sequence of Thioalkalimicrobium cyclicum ALM1.</title>
        <authorList>
            <consortium name="US DOE Joint Genome Institute"/>
            <person name="Lucas S."/>
            <person name="Han J."/>
            <person name="Lapidus A."/>
            <person name="Cheng J.-F."/>
            <person name="Goodwin L."/>
            <person name="Pitluck S."/>
            <person name="Peters L."/>
            <person name="Mikhailova N."/>
            <person name="Davenport K."/>
            <person name="Han C."/>
            <person name="Tapia R."/>
            <person name="Land M."/>
            <person name="Hauser L."/>
            <person name="Kyrpides N."/>
            <person name="Ivanova N."/>
            <person name="Pagani I."/>
            <person name="Kappler U."/>
            <person name="Woyke T."/>
        </authorList>
    </citation>
    <scope>NUCLEOTIDE SEQUENCE [LARGE SCALE GENOMIC DNA]</scope>
    <source>
        <strain evidence="3">DSM 14477 / JCM 11371 / ALM1</strain>
    </source>
</reference>
<dbReference type="SMART" id="SM00852">
    <property type="entry name" value="MoCF_biosynth"/>
    <property type="match status" value="1"/>
</dbReference>
<dbReference type="CDD" id="cd00885">
    <property type="entry name" value="cinA"/>
    <property type="match status" value="1"/>
</dbReference>
<gene>
    <name evidence="2" type="ordered locus">Thicy_0066</name>
</gene>
<proteinExistence type="predicted"/>
<dbReference type="InterPro" id="IPR036425">
    <property type="entry name" value="MoaB/Mog-like_dom_sf"/>
</dbReference>
<dbReference type="Gene3D" id="3.40.980.10">
    <property type="entry name" value="MoaB/Mog-like domain"/>
    <property type="match status" value="1"/>
</dbReference>
<organism evidence="2 3">
    <name type="scientific">Thiomicrospira cyclica (strain DSM 14477 / JCM 11371 / ALM1)</name>
    <name type="common">Thioalkalimicrobium cyclicum</name>
    <dbReference type="NCBI Taxonomy" id="717773"/>
    <lineage>
        <taxon>Bacteria</taxon>
        <taxon>Pseudomonadati</taxon>
        <taxon>Pseudomonadota</taxon>
        <taxon>Gammaproteobacteria</taxon>
        <taxon>Thiotrichales</taxon>
        <taxon>Piscirickettsiaceae</taxon>
        <taxon>Thiomicrospira</taxon>
    </lineage>
</organism>
<protein>
    <submittedName>
        <fullName evidence="2">Molybdopterin binding domain protein</fullName>
    </submittedName>
</protein>
<dbReference type="EMBL" id="CP002776">
    <property type="protein sequence ID" value="AEG30842.1"/>
    <property type="molecule type" value="Genomic_DNA"/>
</dbReference>
<dbReference type="Pfam" id="PF00994">
    <property type="entry name" value="MoCF_biosynth"/>
    <property type="match status" value="1"/>
</dbReference>
<evidence type="ECO:0000259" key="1">
    <source>
        <dbReference type="SMART" id="SM00852"/>
    </source>
</evidence>
<dbReference type="AlphaFoldDB" id="F6D911"/>
<evidence type="ECO:0000313" key="3">
    <source>
        <dbReference type="Proteomes" id="UP000009232"/>
    </source>
</evidence>
<dbReference type="SUPFAM" id="SSF53218">
    <property type="entry name" value="Molybdenum cofactor biosynthesis proteins"/>
    <property type="match status" value="1"/>
</dbReference>
<evidence type="ECO:0000313" key="2">
    <source>
        <dbReference type="EMBL" id="AEG30842.1"/>
    </source>
</evidence>
<keyword evidence="3" id="KW-1185">Reference proteome</keyword>
<dbReference type="Proteomes" id="UP000009232">
    <property type="component" value="Chromosome"/>
</dbReference>
<dbReference type="eggNOG" id="COG1058">
    <property type="taxonomic scope" value="Bacteria"/>
</dbReference>
<dbReference type="PANTHER" id="PTHR13939:SF0">
    <property type="entry name" value="NMN AMIDOHYDROLASE-LIKE PROTEIN YFAY"/>
    <property type="match status" value="1"/>
</dbReference>
<dbReference type="KEGG" id="tcy:Thicy_0066"/>
<feature type="domain" description="MoaB/Mog" evidence="1">
    <location>
        <begin position="5"/>
        <end position="165"/>
    </location>
</feature>